<dbReference type="Gene3D" id="2.30.42.10">
    <property type="match status" value="1"/>
</dbReference>
<dbReference type="PANTHER" id="PTHR43343:SF3">
    <property type="entry name" value="PROTEASE DO-LIKE 8, CHLOROPLASTIC"/>
    <property type="match status" value="1"/>
</dbReference>
<comment type="caution">
    <text evidence="4">The sequence shown here is derived from an EMBL/GenBank/DDBJ whole genome shotgun (WGS) entry which is preliminary data.</text>
</comment>
<dbReference type="InterPro" id="IPR001478">
    <property type="entry name" value="PDZ"/>
</dbReference>
<evidence type="ECO:0000259" key="3">
    <source>
        <dbReference type="PROSITE" id="PS50106"/>
    </source>
</evidence>
<gene>
    <name evidence="4" type="ORF">HC176_03790</name>
</gene>
<evidence type="ECO:0000313" key="5">
    <source>
        <dbReference type="Proteomes" id="UP000760545"/>
    </source>
</evidence>
<sequence length="475" mass="51352">MKKFFALVMVSVLGGIFTLGAYKLFLEEKQPVVVTSQTDTPTFLPTSNIGNLNSILEAPDFSLAAENTVNAVVHVKNVTLSSGQFTLQDLFSGRQPQQRAQMGTGSGVIINSDGYIITNNHVIKNTHELSVTLNNNKTYTAELIGADAKTDIALLKINADEDLPYVTFADSDTVKVGEWVLAVGNPFNLTSTVTAGIVSAKSRDLSGTSSQSFIQTDAAVNPGNSGGALVNTNGELVGINTAITSQTGSYIGYSFAVPSNIARKVIEDIMEYGNVQNGILGIEGVPLPIDDRTAERLDIDISAVKGDTEGIYIGGVVEDSGADKAGLKKGDIIKEIDNIKVSKFSDLTGHLSAKRPNDVVQLKLSRDGNIETVPVTLAKRQTYNMPLVGLVKNAKAADLKKFKAPNGVKILELNDRYEEYWRRNGITEGCIVTAINDEKVNSVDDIQRILKNNMTSEMRIELINANGEKERYNFR</sequence>
<keyword evidence="2" id="KW-0378">Hydrolase</keyword>
<dbReference type="InterPro" id="IPR001940">
    <property type="entry name" value="Peptidase_S1C"/>
</dbReference>
<dbReference type="RefSeq" id="WP_167916858.1">
    <property type="nucleotide sequence ID" value="NZ_JAAVJS010000004.1"/>
</dbReference>
<evidence type="ECO:0000256" key="2">
    <source>
        <dbReference type="ARBA" id="ARBA00022801"/>
    </source>
</evidence>
<evidence type="ECO:0000313" key="4">
    <source>
        <dbReference type="EMBL" id="NJX14607.1"/>
    </source>
</evidence>
<dbReference type="InterPro" id="IPR009003">
    <property type="entry name" value="Peptidase_S1_PA"/>
</dbReference>
<dbReference type="Pfam" id="PF13180">
    <property type="entry name" value="PDZ_2"/>
    <property type="match status" value="1"/>
</dbReference>
<dbReference type="PANTHER" id="PTHR43343">
    <property type="entry name" value="PEPTIDASE S12"/>
    <property type="match status" value="1"/>
</dbReference>
<dbReference type="InterPro" id="IPR051201">
    <property type="entry name" value="Chloro_Bact_Ser_Proteases"/>
</dbReference>
<dbReference type="SUPFAM" id="SSF50156">
    <property type="entry name" value="PDZ domain-like"/>
    <property type="match status" value="2"/>
</dbReference>
<dbReference type="Pfam" id="PF13365">
    <property type="entry name" value="Trypsin_2"/>
    <property type="match status" value="1"/>
</dbReference>
<feature type="domain" description="PDZ" evidence="3">
    <location>
        <begin position="284"/>
        <end position="368"/>
    </location>
</feature>
<dbReference type="SUPFAM" id="SSF50494">
    <property type="entry name" value="Trypsin-like serine proteases"/>
    <property type="match status" value="1"/>
</dbReference>
<reference evidence="4 5" key="1">
    <citation type="submission" date="2020-03" db="EMBL/GenBank/DDBJ databases">
        <title>Tamlana sp. nov, isolated from XXX.</title>
        <authorList>
            <person name="Cao W.R."/>
        </authorList>
    </citation>
    <scope>NUCLEOTIDE SEQUENCE [LARGE SCALE GENOMIC DNA]</scope>
    <source>
        <strain evidence="4 5">HST1-43</strain>
    </source>
</reference>
<evidence type="ECO:0000256" key="1">
    <source>
        <dbReference type="ARBA" id="ARBA00022670"/>
    </source>
</evidence>
<dbReference type="PROSITE" id="PS50106">
    <property type="entry name" value="PDZ"/>
    <property type="match status" value="1"/>
</dbReference>
<dbReference type="SMART" id="SM00228">
    <property type="entry name" value="PDZ"/>
    <property type="match status" value="1"/>
</dbReference>
<protein>
    <submittedName>
        <fullName evidence="4">PDZ domain-containing protein</fullName>
    </submittedName>
</protein>
<accession>A0ABX1D9C6</accession>
<dbReference type="CDD" id="cd06779">
    <property type="entry name" value="cpPDZ_Deg_HtrA-like"/>
    <property type="match status" value="1"/>
</dbReference>
<keyword evidence="1" id="KW-0645">Protease</keyword>
<name>A0ABX1D9C6_9FLAO</name>
<organism evidence="4 5">
    <name type="scientific">Tamlana crocina</name>
    <dbReference type="NCBI Taxonomy" id="393006"/>
    <lineage>
        <taxon>Bacteria</taxon>
        <taxon>Pseudomonadati</taxon>
        <taxon>Bacteroidota</taxon>
        <taxon>Flavobacteriia</taxon>
        <taxon>Flavobacteriales</taxon>
        <taxon>Flavobacteriaceae</taxon>
        <taxon>Tamlana</taxon>
    </lineage>
</organism>
<dbReference type="InterPro" id="IPR036034">
    <property type="entry name" value="PDZ_sf"/>
</dbReference>
<keyword evidence="5" id="KW-1185">Reference proteome</keyword>
<dbReference type="Gene3D" id="2.40.10.120">
    <property type="match status" value="1"/>
</dbReference>
<proteinExistence type="predicted"/>
<dbReference type="Proteomes" id="UP000760545">
    <property type="component" value="Unassembled WGS sequence"/>
</dbReference>
<dbReference type="EMBL" id="JAAVJS010000004">
    <property type="protein sequence ID" value="NJX14607.1"/>
    <property type="molecule type" value="Genomic_DNA"/>
</dbReference>
<dbReference type="PRINTS" id="PR00834">
    <property type="entry name" value="PROTEASES2C"/>
</dbReference>